<keyword evidence="6 8" id="KW-0460">Magnesium</keyword>
<dbReference type="EMBL" id="SRLB01000019">
    <property type="protein sequence ID" value="TGD96412.1"/>
    <property type="molecule type" value="Genomic_DNA"/>
</dbReference>
<evidence type="ECO:0000256" key="3">
    <source>
        <dbReference type="ARBA" id="ARBA00022722"/>
    </source>
</evidence>
<organism evidence="10 11">
    <name type="scientific">Methylobacterium nonmethylotrophicum</name>
    <dbReference type="NCBI Taxonomy" id="1141884"/>
    <lineage>
        <taxon>Bacteria</taxon>
        <taxon>Pseudomonadati</taxon>
        <taxon>Pseudomonadota</taxon>
        <taxon>Alphaproteobacteria</taxon>
        <taxon>Hyphomicrobiales</taxon>
        <taxon>Methylobacteriaceae</taxon>
        <taxon>Methylobacterium</taxon>
    </lineage>
</organism>
<dbReference type="GO" id="GO:0016787">
    <property type="term" value="F:hydrolase activity"/>
    <property type="evidence" value="ECO:0007669"/>
    <property type="project" value="UniProtKB-KW"/>
</dbReference>
<dbReference type="OrthoDB" id="32625at2"/>
<gene>
    <name evidence="8" type="primary">vapC</name>
    <name evidence="10" type="ORF">EU555_23405</name>
</gene>
<evidence type="ECO:0000256" key="2">
    <source>
        <dbReference type="ARBA" id="ARBA00022649"/>
    </source>
</evidence>
<dbReference type="Proteomes" id="UP000297535">
    <property type="component" value="Unassembled WGS sequence"/>
</dbReference>
<name>A0A4Z0NLK8_9HYPH</name>
<dbReference type="PANTHER" id="PTHR33653">
    <property type="entry name" value="RIBONUCLEASE VAPC2"/>
    <property type="match status" value="1"/>
</dbReference>
<feature type="binding site" evidence="8">
    <location>
        <position position="5"/>
    </location>
    <ligand>
        <name>Mg(2+)</name>
        <dbReference type="ChEBI" id="CHEBI:18420"/>
    </ligand>
</feature>
<keyword evidence="8" id="KW-0800">Toxin</keyword>
<evidence type="ECO:0000256" key="6">
    <source>
        <dbReference type="ARBA" id="ARBA00022842"/>
    </source>
</evidence>
<dbReference type="InterPro" id="IPR050556">
    <property type="entry name" value="Type_II_TA_system_RNase"/>
</dbReference>
<comment type="cofactor">
    <cofactor evidence="1 8">
        <name>Mg(2+)</name>
        <dbReference type="ChEBI" id="CHEBI:18420"/>
    </cofactor>
</comment>
<dbReference type="InterPro" id="IPR002716">
    <property type="entry name" value="PIN_dom"/>
</dbReference>
<evidence type="ECO:0000313" key="11">
    <source>
        <dbReference type="Proteomes" id="UP000297535"/>
    </source>
</evidence>
<feature type="domain" description="PIN" evidence="9">
    <location>
        <begin position="2"/>
        <end position="123"/>
    </location>
</feature>
<dbReference type="CDD" id="cd09871">
    <property type="entry name" value="PIN_MtVapC28-VapC30-like"/>
    <property type="match status" value="1"/>
</dbReference>
<feature type="binding site" evidence="8">
    <location>
        <position position="98"/>
    </location>
    <ligand>
        <name>Mg(2+)</name>
        <dbReference type="ChEBI" id="CHEBI:18420"/>
    </ligand>
</feature>
<proteinExistence type="inferred from homology"/>
<keyword evidence="3 8" id="KW-0540">Nuclease</keyword>
<comment type="function">
    <text evidence="8">Toxic component of a toxin-antitoxin (TA) system. An RNase.</text>
</comment>
<dbReference type="AlphaFoldDB" id="A0A4Z0NLK8"/>
<evidence type="ECO:0000256" key="8">
    <source>
        <dbReference type="HAMAP-Rule" id="MF_00265"/>
    </source>
</evidence>
<protein>
    <recommendedName>
        <fullName evidence="8">Ribonuclease VapC</fullName>
        <shortName evidence="8">RNase VapC</shortName>
        <ecNumber evidence="8">3.1.-.-</ecNumber>
    </recommendedName>
    <alternativeName>
        <fullName evidence="8">Toxin VapC</fullName>
    </alternativeName>
</protein>
<accession>A0A4Z0NLK8</accession>
<keyword evidence="5 8" id="KW-0378">Hydrolase</keyword>
<evidence type="ECO:0000313" key="10">
    <source>
        <dbReference type="EMBL" id="TGD96412.1"/>
    </source>
</evidence>
<sequence>MIVVDTSAFMAIVQDEPEAVAFMSRIALADRVVMSAGNYLECAMLARMRLSRPMDLDEWLARRGIAVMPVDHAQARLAAEAFVRFGKGRHPAGLNYGDCFAYALARSLDAALLFKGRDFSRTDVAPAN</sequence>
<reference evidence="10 11" key="1">
    <citation type="submission" date="2019-04" db="EMBL/GenBank/DDBJ databases">
        <authorList>
            <person name="Feng G."/>
            <person name="Zhu H."/>
        </authorList>
    </citation>
    <scope>NUCLEOTIDE SEQUENCE [LARGE SCALE GENOMIC DNA]</scope>
    <source>
        <strain evidence="10 11">6HR-1</strain>
    </source>
</reference>
<dbReference type="GO" id="GO:0090729">
    <property type="term" value="F:toxin activity"/>
    <property type="evidence" value="ECO:0007669"/>
    <property type="project" value="UniProtKB-KW"/>
</dbReference>
<evidence type="ECO:0000259" key="9">
    <source>
        <dbReference type="Pfam" id="PF01850"/>
    </source>
</evidence>
<keyword evidence="4 8" id="KW-0479">Metal-binding</keyword>
<dbReference type="SUPFAM" id="SSF88723">
    <property type="entry name" value="PIN domain-like"/>
    <property type="match status" value="1"/>
</dbReference>
<dbReference type="PANTHER" id="PTHR33653:SF1">
    <property type="entry name" value="RIBONUCLEASE VAPC2"/>
    <property type="match status" value="1"/>
</dbReference>
<evidence type="ECO:0000256" key="4">
    <source>
        <dbReference type="ARBA" id="ARBA00022723"/>
    </source>
</evidence>
<dbReference type="Gene3D" id="3.40.50.1010">
    <property type="entry name" value="5'-nuclease"/>
    <property type="match status" value="1"/>
</dbReference>
<dbReference type="HAMAP" id="MF_00265">
    <property type="entry name" value="VapC_Nob1"/>
    <property type="match status" value="1"/>
</dbReference>
<dbReference type="EC" id="3.1.-.-" evidence="8"/>
<keyword evidence="2 8" id="KW-1277">Toxin-antitoxin system</keyword>
<dbReference type="GO" id="GO:0000287">
    <property type="term" value="F:magnesium ion binding"/>
    <property type="evidence" value="ECO:0007669"/>
    <property type="project" value="UniProtKB-UniRule"/>
</dbReference>
<dbReference type="InterPro" id="IPR022907">
    <property type="entry name" value="VapC_family"/>
</dbReference>
<dbReference type="RefSeq" id="WP_135417635.1">
    <property type="nucleotide sequence ID" value="NZ_SRLB01000019.1"/>
</dbReference>
<comment type="caution">
    <text evidence="10">The sequence shown here is derived from an EMBL/GenBank/DDBJ whole genome shotgun (WGS) entry which is preliminary data.</text>
</comment>
<dbReference type="InterPro" id="IPR029060">
    <property type="entry name" value="PIN-like_dom_sf"/>
</dbReference>
<evidence type="ECO:0000256" key="7">
    <source>
        <dbReference type="ARBA" id="ARBA00038093"/>
    </source>
</evidence>
<evidence type="ECO:0000256" key="5">
    <source>
        <dbReference type="ARBA" id="ARBA00022801"/>
    </source>
</evidence>
<dbReference type="Pfam" id="PF01850">
    <property type="entry name" value="PIN"/>
    <property type="match status" value="1"/>
</dbReference>
<comment type="similarity">
    <text evidence="7 8">Belongs to the PINc/VapC protein family.</text>
</comment>
<evidence type="ECO:0000256" key="1">
    <source>
        <dbReference type="ARBA" id="ARBA00001946"/>
    </source>
</evidence>
<keyword evidence="11" id="KW-1185">Reference proteome</keyword>
<dbReference type="GO" id="GO:0004540">
    <property type="term" value="F:RNA nuclease activity"/>
    <property type="evidence" value="ECO:0007669"/>
    <property type="project" value="InterPro"/>
</dbReference>